<dbReference type="NCBIfam" id="TIGR01133">
    <property type="entry name" value="murG"/>
    <property type="match status" value="1"/>
</dbReference>
<feature type="binding site" evidence="10">
    <location>
        <position position="123"/>
    </location>
    <ligand>
        <name>UDP-N-acetyl-alpha-D-glucosamine</name>
        <dbReference type="ChEBI" id="CHEBI:57705"/>
    </ligand>
</feature>
<keyword evidence="4 10" id="KW-0808">Transferase</keyword>
<gene>
    <name evidence="10 13" type="primary">murG</name>
    <name evidence="13" type="ORF">HYX28_06175</name>
</gene>
<dbReference type="InterPro" id="IPR006009">
    <property type="entry name" value="GlcNAc_MurG"/>
</dbReference>
<evidence type="ECO:0000256" key="10">
    <source>
        <dbReference type="HAMAP-Rule" id="MF_00033"/>
    </source>
</evidence>
<evidence type="ECO:0000256" key="7">
    <source>
        <dbReference type="ARBA" id="ARBA00023136"/>
    </source>
</evidence>
<evidence type="ECO:0000256" key="8">
    <source>
        <dbReference type="ARBA" id="ARBA00023306"/>
    </source>
</evidence>
<keyword evidence="2 10" id="KW-0132">Cell division</keyword>
<accession>A0A932A7W8</accession>
<sequence>MRAILAGGGTGGHVIPALAIAHELRARYGAEVAFIGTERGIETRLVPKAGFALHLVDVGALKNVSLATRLKTLVALPAAVVRSWQLLQAFKPQVVIGVGGYASGPAMLAASLSSIPTIAFEPNVVPGLANRAVAPLVTTAVVHFEETGEYFRRFVVTGVPVRHAFFELPARSGGERPTLLVFGGSQGAAAINRAVIEALPELAARVPGLHIIHQTGERDYNPAQAAYLRAPLSAEVSAFIDDMPQAFARADVVLCRSGASTVAEITAAGKPAIFVPFPRAADDHQLRNARALAGKGAALLLPEAELSRERLVGAVAGLLNDGAARQRMSAAARTMAHANAAGTIAKIAARLAGAKEDDHNSRSAAAH</sequence>
<keyword evidence="9 10" id="KW-0961">Cell wall biogenesis/degradation</keyword>
<dbReference type="EC" id="2.4.1.227" evidence="10"/>
<dbReference type="Gene3D" id="3.40.50.2000">
    <property type="entry name" value="Glycogen Phosphorylase B"/>
    <property type="match status" value="2"/>
</dbReference>
<dbReference type="InterPro" id="IPR004276">
    <property type="entry name" value="GlycoTrans_28_N"/>
</dbReference>
<dbReference type="AlphaFoldDB" id="A0A932A7W8"/>
<proteinExistence type="inferred from homology"/>
<feature type="binding site" evidence="10">
    <location>
        <position position="162"/>
    </location>
    <ligand>
        <name>UDP-N-acetyl-alpha-D-glucosamine</name>
        <dbReference type="ChEBI" id="CHEBI:57705"/>
    </ligand>
</feature>
<dbReference type="CDD" id="cd03785">
    <property type="entry name" value="GT28_MurG"/>
    <property type="match status" value="1"/>
</dbReference>
<feature type="binding site" evidence="10">
    <location>
        <position position="185"/>
    </location>
    <ligand>
        <name>UDP-N-acetyl-alpha-D-glucosamine</name>
        <dbReference type="ChEBI" id="CHEBI:57705"/>
    </ligand>
</feature>
<dbReference type="Proteomes" id="UP000779809">
    <property type="component" value="Unassembled WGS sequence"/>
</dbReference>
<keyword evidence="7 10" id="KW-0472">Membrane</keyword>
<comment type="function">
    <text evidence="10">Cell wall formation. Catalyzes the transfer of a GlcNAc subunit on undecaprenyl-pyrophosphoryl-MurNAc-pentapeptide (lipid intermediate I) to form undecaprenyl-pyrophosphoryl-MurNAc-(pentapeptide)GlcNAc (lipid intermediate II).</text>
</comment>
<evidence type="ECO:0000256" key="1">
    <source>
        <dbReference type="ARBA" id="ARBA00022475"/>
    </source>
</evidence>
<dbReference type="GO" id="GO:0050511">
    <property type="term" value="F:undecaprenyldiphospho-muramoylpentapeptide beta-N-acetylglucosaminyltransferase activity"/>
    <property type="evidence" value="ECO:0007669"/>
    <property type="project" value="UniProtKB-UniRule"/>
</dbReference>
<dbReference type="InterPro" id="IPR007235">
    <property type="entry name" value="Glyco_trans_28_C"/>
</dbReference>
<organism evidence="13 14">
    <name type="scientific">Candidatus Korobacter versatilis</name>
    <dbReference type="NCBI Taxonomy" id="658062"/>
    <lineage>
        <taxon>Bacteria</taxon>
        <taxon>Pseudomonadati</taxon>
        <taxon>Acidobacteriota</taxon>
        <taxon>Terriglobia</taxon>
        <taxon>Terriglobales</taxon>
        <taxon>Candidatus Korobacteraceae</taxon>
        <taxon>Candidatus Korobacter</taxon>
    </lineage>
</organism>
<evidence type="ECO:0000256" key="6">
    <source>
        <dbReference type="ARBA" id="ARBA00022984"/>
    </source>
</evidence>
<dbReference type="GO" id="GO:0009252">
    <property type="term" value="P:peptidoglycan biosynthetic process"/>
    <property type="evidence" value="ECO:0007669"/>
    <property type="project" value="UniProtKB-UniRule"/>
</dbReference>
<comment type="subcellular location">
    <subcellularLocation>
        <location evidence="10">Cell membrane</location>
        <topology evidence="10">Peripheral membrane protein</topology>
        <orientation evidence="10">Cytoplasmic side</orientation>
    </subcellularLocation>
</comment>
<evidence type="ECO:0000313" key="13">
    <source>
        <dbReference type="EMBL" id="MBI2678349.1"/>
    </source>
</evidence>
<feature type="binding site" evidence="10">
    <location>
        <position position="240"/>
    </location>
    <ligand>
        <name>UDP-N-acetyl-alpha-D-glucosamine</name>
        <dbReference type="ChEBI" id="CHEBI:57705"/>
    </ligand>
</feature>
<evidence type="ECO:0000256" key="5">
    <source>
        <dbReference type="ARBA" id="ARBA00022960"/>
    </source>
</evidence>
<name>A0A932A7W8_9BACT</name>
<dbReference type="Pfam" id="PF04101">
    <property type="entry name" value="Glyco_tran_28_C"/>
    <property type="match status" value="1"/>
</dbReference>
<evidence type="ECO:0000256" key="4">
    <source>
        <dbReference type="ARBA" id="ARBA00022679"/>
    </source>
</evidence>
<evidence type="ECO:0000313" key="14">
    <source>
        <dbReference type="Proteomes" id="UP000779809"/>
    </source>
</evidence>
<protein>
    <recommendedName>
        <fullName evidence="10">UDP-N-acetylglucosamine--N-acetylmuramyl-(pentapeptide) pyrophosphoryl-undecaprenol N-acetylglucosamine transferase</fullName>
        <ecNumber evidence="10">2.4.1.227</ecNumber>
    </recommendedName>
    <alternativeName>
        <fullName evidence="10">Undecaprenyl-PP-MurNAc-pentapeptide-UDPGlcNAc GlcNAc transferase</fullName>
    </alternativeName>
</protein>
<feature type="domain" description="Glycosyltransferase family 28 N-terminal" evidence="11">
    <location>
        <begin position="4"/>
        <end position="140"/>
    </location>
</feature>
<dbReference type="PANTHER" id="PTHR21015:SF22">
    <property type="entry name" value="GLYCOSYLTRANSFERASE"/>
    <property type="match status" value="1"/>
</dbReference>
<dbReference type="GO" id="GO:0051301">
    <property type="term" value="P:cell division"/>
    <property type="evidence" value="ECO:0007669"/>
    <property type="project" value="UniProtKB-KW"/>
</dbReference>
<feature type="binding site" evidence="10">
    <location>
        <position position="285"/>
    </location>
    <ligand>
        <name>UDP-N-acetyl-alpha-D-glucosamine</name>
        <dbReference type="ChEBI" id="CHEBI:57705"/>
    </ligand>
</feature>
<reference evidence="13" key="1">
    <citation type="submission" date="2020-07" db="EMBL/GenBank/DDBJ databases">
        <title>Huge and variable diversity of episymbiotic CPR bacteria and DPANN archaea in groundwater ecosystems.</title>
        <authorList>
            <person name="He C.Y."/>
            <person name="Keren R."/>
            <person name="Whittaker M."/>
            <person name="Farag I.F."/>
            <person name="Doudna J."/>
            <person name="Cate J.H.D."/>
            <person name="Banfield J.F."/>
        </authorList>
    </citation>
    <scope>NUCLEOTIDE SEQUENCE</scope>
    <source>
        <strain evidence="13">NC_groundwater_580_Pr5_B-0.1um_64_19</strain>
    </source>
</reference>
<evidence type="ECO:0000259" key="12">
    <source>
        <dbReference type="Pfam" id="PF04101"/>
    </source>
</evidence>
<dbReference type="HAMAP" id="MF_00033">
    <property type="entry name" value="MurG"/>
    <property type="match status" value="1"/>
</dbReference>
<keyword evidence="6 10" id="KW-0573">Peptidoglycan synthesis</keyword>
<dbReference type="Pfam" id="PF03033">
    <property type="entry name" value="Glyco_transf_28"/>
    <property type="match status" value="1"/>
</dbReference>
<evidence type="ECO:0000256" key="9">
    <source>
        <dbReference type="ARBA" id="ARBA00023316"/>
    </source>
</evidence>
<keyword evidence="3 10" id="KW-0328">Glycosyltransferase</keyword>
<dbReference type="PANTHER" id="PTHR21015">
    <property type="entry name" value="UDP-N-ACETYLGLUCOSAMINE--N-ACETYLMURAMYL-(PENTAPEPTIDE) PYROPHOSPHORYL-UNDECAPRENOL N-ACETYLGLUCOSAMINE TRANSFERASE 1"/>
    <property type="match status" value="1"/>
</dbReference>
<dbReference type="GO" id="GO:0005886">
    <property type="term" value="C:plasma membrane"/>
    <property type="evidence" value="ECO:0007669"/>
    <property type="project" value="UniProtKB-SubCell"/>
</dbReference>
<dbReference type="GO" id="GO:0005975">
    <property type="term" value="P:carbohydrate metabolic process"/>
    <property type="evidence" value="ECO:0007669"/>
    <property type="project" value="InterPro"/>
</dbReference>
<comment type="caution">
    <text evidence="10">Lacks conserved residue(s) required for the propagation of feature annotation.</text>
</comment>
<evidence type="ECO:0000256" key="2">
    <source>
        <dbReference type="ARBA" id="ARBA00022618"/>
    </source>
</evidence>
<comment type="caution">
    <text evidence="13">The sequence shown here is derived from an EMBL/GenBank/DDBJ whole genome shotgun (WGS) entry which is preliminary data.</text>
</comment>
<keyword evidence="1 10" id="KW-1003">Cell membrane</keyword>
<comment type="pathway">
    <text evidence="10">Cell wall biogenesis; peptidoglycan biosynthesis.</text>
</comment>
<feature type="domain" description="Glycosyl transferase family 28 C-terminal" evidence="12">
    <location>
        <begin position="178"/>
        <end position="341"/>
    </location>
</feature>
<keyword evidence="8 10" id="KW-0131">Cell cycle</keyword>
<comment type="similarity">
    <text evidence="10">Belongs to the glycosyltransferase 28 family. MurG subfamily.</text>
</comment>
<evidence type="ECO:0000256" key="3">
    <source>
        <dbReference type="ARBA" id="ARBA00022676"/>
    </source>
</evidence>
<comment type="catalytic activity">
    <reaction evidence="10">
        <text>di-trans,octa-cis-undecaprenyl diphospho-N-acetyl-alpha-D-muramoyl-L-alanyl-D-glutamyl-meso-2,6-diaminopimeloyl-D-alanyl-D-alanine + UDP-N-acetyl-alpha-D-glucosamine = di-trans,octa-cis-undecaprenyl diphospho-[N-acetyl-alpha-D-glucosaminyl-(1-&gt;4)]-N-acetyl-alpha-D-muramoyl-L-alanyl-D-glutamyl-meso-2,6-diaminopimeloyl-D-alanyl-D-alanine + UDP + H(+)</text>
        <dbReference type="Rhea" id="RHEA:31227"/>
        <dbReference type="ChEBI" id="CHEBI:15378"/>
        <dbReference type="ChEBI" id="CHEBI:57705"/>
        <dbReference type="ChEBI" id="CHEBI:58223"/>
        <dbReference type="ChEBI" id="CHEBI:61387"/>
        <dbReference type="ChEBI" id="CHEBI:61388"/>
        <dbReference type="EC" id="2.4.1.227"/>
    </reaction>
</comment>
<dbReference type="GO" id="GO:0008360">
    <property type="term" value="P:regulation of cell shape"/>
    <property type="evidence" value="ECO:0007669"/>
    <property type="project" value="UniProtKB-KW"/>
</dbReference>
<dbReference type="SUPFAM" id="SSF53756">
    <property type="entry name" value="UDP-Glycosyltransferase/glycogen phosphorylase"/>
    <property type="match status" value="1"/>
</dbReference>
<dbReference type="GO" id="GO:0071555">
    <property type="term" value="P:cell wall organization"/>
    <property type="evidence" value="ECO:0007669"/>
    <property type="project" value="UniProtKB-KW"/>
</dbReference>
<evidence type="ECO:0000259" key="11">
    <source>
        <dbReference type="Pfam" id="PF03033"/>
    </source>
</evidence>
<feature type="binding site" evidence="10">
    <location>
        <begin position="10"/>
        <end position="12"/>
    </location>
    <ligand>
        <name>UDP-N-acetyl-alpha-D-glucosamine</name>
        <dbReference type="ChEBI" id="CHEBI:57705"/>
    </ligand>
</feature>
<dbReference type="EMBL" id="JACPNR010000007">
    <property type="protein sequence ID" value="MBI2678349.1"/>
    <property type="molecule type" value="Genomic_DNA"/>
</dbReference>
<keyword evidence="5 10" id="KW-0133">Cell shape</keyword>